<proteinExistence type="predicted"/>
<feature type="signal peptide" evidence="2">
    <location>
        <begin position="1"/>
        <end position="21"/>
    </location>
</feature>
<comment type="caution">
    <text evidence="3">The sequence shown here is derived from an EMBL/GenBank/DDBJ whole genome shotgun (WGS) entry which is preliminary data.</text>
</comment>
<evidence type="ECO:0000256" key="2">
    <source>
        <dbReference type="SAM" id="SignalP"/>
    </source>
</evidence>
<evidence type="ECO:0000256" key="1">
    <source>
        <dbReference type="SAM" id="MobiDB-lite"/>
    </source>
</evidence>
<evidence type="ECO:0000313" key="3">
    <source>
        <dbReference type="EMBL" id="GAA4016965.1"/>
    </source>
</evidence>
<feature type="compositionally biased region" description="Polar residues" evidence="1">
    <location>
        <begin position="262"/>
        <end position="271"/>
    </location>
</feature>
<feature type="chain" id="PRO_5045831578" description="DUF3300 domain-containing protein" evidence="2">
    <location>
        <begin position="22"/>
        <end position="465"/>
    </location>
</feature>
<protein>
    <recommendedName>
        <fullName evidence="5">DUF3300 domain-containing protein</fullName>
    </recommendedName>
</protein>
<sequence length="465" mass="49668">MKKILTAFLPALTLLTLGGCASTSHLTSTEDDGVYYSSADRTTRNAPTATASSRQADAQPAQGSTTQAGDDEAPNPEYRSGSTGRSSGTVSSAEYYDDEYGYAGRIRRFYQPAYRGFGHGYNDFAYTDPFWYSGGYSPYGWGPGYYGAFYDPFYGPYGNPFVYGGSFVNINIGFGRPFYNPWRSGFGYGYGGYGYGGFNDGYCNGFYNGLNSGYGRRYGSAERYSGPRRDGARSAVSSSAAQPGSSRGRIEQGGVANPGGVSATNGLSGNGNAAPAVVPGRGRIIRSAGGSGTAVDVPVRQPVRDQVNVTRDLTDQQIKEREGRIRQAAEVSGQSGNPMPGSSDAVDQPRLNTDAMRERRRTVDNGNSSGTDVSPATPRDYAQPRRGRYREVAPPQSGGSSDQPQRPARQRVYRESTEPSRSGEQPARQRTYSEPSRSNAPSGNSNSGSNSSGGNSGSRGRGRMQ</sequence>
<dbReference type="RefSeq" id="WP_345074534.1">
    <property type="nucleotide sequence ID" value="NZ_BAABDJ010000037.1"/>
</dbReference>
<organism evidence="3 4">
    <name type="scientific">Hymenobacter fastidiosus</name>
    <dbReference type="NCBI Taxonomy" id="486264"/>
    <lineage>
        <taxon>Bacteria</taxon>
        <taxon>Pseudomonadati</taxon>
        <taxon>Bacteroidota</taxon>
        <taxon>Cytophagia</taxon>
        <taxon>Cytophagales</taxon>
        <taxon>Hymenobacteraceae</taxon>
        <taxon>Hymenobacter</taxon>
    </lineage>
</organism>
<evidence type="ECO:0000313" key="4">
    <source>
        <dbReference type="Proteomes" id="UP001500567"/>
    </source>
</evidence>
<name>A0ABP7SVE4_9BACT</name>
<feature type="compositionally biased region" description="Polar residues" evidence="1">
    <location>
        <begin position="364"/>
        <end position="374"/>
    </location>
</feature>
<dbReference type="Proteomes" id="UP001500567">
    <property type="component" value="Unassembled WGS sequence"/>
</dbReference>
<feature type="region of interest" description="Disordered" evidence="1">
    <location>
        <begin position="306"/>
        <end position="465"/>
    </location>
</feature>
<feature type="compositionally biased region" description="Polar residues" evidence="1">
    <location>
        <begin position="44"/>
        <end position="68"/>
    </location>
</feature>
<feature type="compositionally biased region" description="Basic and acidic residues" evidence="1">
    <location>
        <begin position="312"/>
        <end position="327"/>
    </location>
</feature>
<feature type="compositionally biased region" description="Low complexity" evidence="1">
    <location>
        <begin position="79"/>
        <end position="90"/>
    </location>
</feature>
<feature type="region of interest" description="Disordered" evidence="1">
    <location>
        <begin position="37"/>
        <end position="90"/>
    </location>
</feature>
<feature type="compositionally biased region" description="Polar residues" evidence="1">
    <location>
        <begin position="419"/>
        <end position="435"/>
    </location>
</feature>
<reference evidence="4" key="1">
    <citation type="journal article" date="2019" name="Int. J. Syst. Evol. Microbiol.">
        <title>The Global Catalogue of Microorganisms (GCM) 10K type strain sequencing project: providing services to taxonomists for standard genome sequencing and annotation.</title>
        <authorList>
            <consortium name="The Broad Institute Genomics Platform"/>
            <consortium name="The Broad Institute Genome Sequencing Center for Infectious Disease"/>
            <person name="Wu L."/>
            <person name="Ma J."/>
        </authorList>
    </citation>
    <scope>NUCLEOTIDE SEQUENCE [LARGE SCALE GENOMIC DNA]</scope>
    <source>
        <strain evidence="4">JCM 17224</strain>
    </source>
</reference>
<dbReference type="PROSITE" id="PS51257">
    <property type="entry name" value="PROKAR_LIPOPROTEIN"/>
    <property type="match status" value="1"/>
</dbReference>
<keyword evidence="2" id="KW-0732">Signal</keyword>
<dbReference type="EMBL" id="BAABDJ010000037">
    <property type="protein sequence ID" value="GAA4016965.1"/>
    <property type="molecule type" value="Genomic_DNA"/>
</dbReference>
<evidence type="ECO:0008006" key="5">
    <source>
        <dbReference type="Google" id="ProtNLM"/>
    </source>
</evidence>
<feature type="region of interest" description="Disordered" evidence="1">
    <location>
        <begin position="221"/>
        <end position="274"/>
    </location>
</feature>
<feature type="compositionally biased region" description="Polar residues" evidence="1">
    <location>
        <begin position="235"/>
        <end position="245"/>
    </location>
</feature>
<accession>A0ABP7SVE4</accession>
<feature type="compositionally biased region" description="Low complexity" evidence="1">
    <location>
        <begin position="436"/>
        <end position="453"/>
    </location>
</feature>
<keyword evidence="4" id="KW-1185">Reference proteome</keyword>
<gene>
    <name evidence="3" type="ORF">GCM10022408_33140</name>
</gene>